<dbReference type="InterPro" id="IPR008978">
    <property type="entry name" value="HSP20-like_chaperone"/>
</dbReference>
<evidence type="ECO:0000259" key="5">
    <source>
        <dbReference type="PROSITE" id="PS01031"/>
    </source>
</evidence>
<dbReference type="PANTHER" id="PTHR45640">
    <property type="entry name" value="HEAT SHOCK PROTEIN HSP-12.2-RELATED"/>
    <property type="match status" value="1"/>
</dbReference>
<dbReference type="EMBL" id="JBGFUD010015056">
    <property type="protein sequence ID" value="MFH4984060.1"/>
    <property type="molecule type" value="Genomic_DNA"/>
</dbReference>
<evidence type="ECO:0000256" key="2">
    <source>
        <dbReference type="PROSITE-ProRule" id="PRU00285"/>
    </source>
</evidence>
<name>A0ABD6F3W1_9BILA</name>
<dbReference type="PROSITE" id="PS01031">
    <property type="entry name" value="SHSP"/>
    <property type="match status" value="1"/>
</dbReference>
<evidence type="ECO:0000313" key="7">
    <source>
        <dbReference type="Proteomes" id="UP001608902"/>
    </source>
</evidence>
<sequence length="173" mass="19983">MSLWWLTPSERDVSRRYYPMESMFSRFMDEAIREIERPFRDIAPYWIDQPMLQACNIGNAIGKLVDDKEKFEVEIDVSQFRPEELEVNVRDNELVVEGHHKERSDQDGTVERHFIRKYTIPKGAKPENIVSQLTDQGILSVVAPKMATEGAETRSIPIQSAPKKSNADEKTSK</sequence>
<feature type="domain" description="SHSP" evidence="5">
    <location>
        <begin position="52"/>
        <end position="161"/>
    </location>
</feature>
<dbReference type="PRINTS" id="PR00299">
    <property type="entry name" value="ACRYSTALLIN"/>
</dbReference>
<proteinExistence type="inferred from homology"/>
<dbReference type="Gene3D" id="2.60.40.790">
    <property type="match status" value="1"/>
</dbReference>
<dbReference type="PANTHER" id="PTHR45640:SF13">
    <property type="entry name" value="HEAT SHOCK PROTEIN 22-RELATED"/>
    <property type="match status" value="1"/>
</dbReference>
<reference evidence="6 7" key="1">
    <citation type="submission" date="2024-08" db="EMBL/GenBank/DDBJ databases">
        <title>Gnathostoma spinigerum genome.</title>
        <authorList>
            <person name="Gonzalez-Bertolin B."/>
            <person name="Monzon S."/>
            <person name="Zaballos A."/>
            <person name="Jimenez P."/>
            <person name="Dekumyoy P."/>
            <person name="Varona S."/>
            <person name="Cuesta I."/>
            <person name="Sumanam S."/>
            <person name="Adisakwattana P."/>
            <person name="Gasser R.B."/>
            <person name="Hernandez-Gonzalez A."/>
            <person name="Young N.D."/>
            <person name="Perteguer M.J."/>
        </authorList>
    </citation>
    <scope>NUCLEOTIDE SEQUENCE [LARGE SCALE GENOMIC DNA]</scope>
    <source>
        <strain evidence="6">AL3</strain>
        <tissue evidence="6">Liver</tissue>
    </source>
</reference>
<feature type="region of interest" description="Disordered" evidence="4">
    <location>
        <begin position="149"/>
        <end position="173"/>
    </location>
</feature>
<comment type="caution">
    <text evidence="6">The sequence shown here is derived from an EMBL/GenBank/DDBJ whole genome shotgun (WGS) entry which is preliminary data.</text>
</comment>
<evidence type="ECO:0000313" key="6">
    <source>
        <dbReference type="EMBL" id="MFH4984060.1"/>
    </source>
</evidence>
<dbReference type="Proteomes" id="UP001608902">
    <property type="component" value="Unassembled WGS sequence"/>
</dbReference>
<evidence type="ECO:0000256" key="1">
    <source>
        <dbReference type="ARBA" id="ARBA00023016"/>
    </source>
</evidence>
<evidence type="ECO:0000256" key="3">
    <source>
        <dbReference type="RuleBase" id="RU003616"/>
    </source>
</evidence>
<protein>
    <recommendedName>
        <fullName evidence="5">SHSP domain-containing protein</fullName>
    </recommendedName>
</protein>
<dbReference type="InterPro" id="IPR002068">
    <property type="entry name" value="A-crystallin/Hsp20_dom"/>
</dbReference>
<dbReference type="CDD" id="cd06526">
    <property type="entry name" value="metazoan_ACD"/>
    <property type="match status" value="1"/>
</dbReference>
<gene>
    <name evidence="6" type="ORF">AB6A40_010769</name>
</gene>
<dbReference type="InterPro" id="IPR001436">
    <property type="entry name" value="Alpha-crystallin/sHSP_animal"/>
</dbReference>
<organism evidence="6 7">
    <name type="scientific">Gnathostoma spinigerum</name>
    <dbReference type="NCBI Taxonomy" id="75299"/>
    <lineage>
        <taxon>Eukaryota</taxon>
        <taxon>Metazoa</taxon>
        <taxon>Ecdysozoa</taxon>
        <taxon>Nematoda</taxon>
        <taxon>Chromadorea</taxon>
        <taxon>Rhabditida</taxon>
        <taxon>Spirurina</taxon>
        <taxon>Gnathostomatomorpha</taxon>
        <taxon>Gnathostomatoidea</taxon>
        <taxon>Gnathostomatidae</taxon>
        <taxon>Gnathostoma</taxon>
    </lineage>
</organism>
<accession>A0ABD6F3W1</accession>
<dbReference type="AlphaFoldDB" id="A0ABD6F3W1"/>
<keyword evidence="7" id="KW-1185">Reference proteome</keyword>
<dbReference type="SUPFAM" id="SSF49764">
    <property type="entry name" value="HSP20-like chaperones"/>
    <property type="match status" value="1"/>
</dbReference>
<keyword evidence="1" id="KW-0346">Stress response</keyword>
<evidence type="ECO:0000256" key="4">
    <source>
        <dbReference type="SAM" id="MobiDB-lite"/>
    </source>
</evidence>
<comment type="similarity">
    <text evidence="2 3">Belongs to the small heat shock protein (HSP20) family.</text>
</comment>
<dbReference type="Pfam" id="PF00011">
    <property type="entry name" value="HSP20"/>
    <property type="match status" value="1"/>
</dbReference>